<name>A0AA88I096_ARTSF</name>
<dbReference type="Proteomes" id="UP001187531">
    <property type="component" value="Unassembled WGS sequence"/>
</dbReference>
<dbReference type="EMBL" id="JAVRJZ010000008">
    <property type="protein sequence ID" value="KAK2719180.1"/>
    <property type="molecule type" value="Genomic_DNA"/>
</dbReference>
<sequence length="522" mass="59732">MSLVKQICLQLQEKIKEHVAALDQQLAKQESSRSEKEGSENKFLSYIEEFRNTIHREMEHQTTIIDDLKQQFFNKEEEYQLAVQAMLKEQSSNFEEKILFLKTSIEQEILTKVATEKERETCGLLSNQANLRRDELVLPDNQRLEDSRTQPVPMPRLGKRGLITKSSKKVDESDDNITSYESHDEASEKLTFRIFNEKDQVTKRRLPSKSKQGDRVAKTPYLDFNREEIDRGIAEESSKILRNHSRSRSHSGAYLDPWLQLRQTGTNTSSTKKNFLSTIVGSLKKAGTFFKGKKKKKPWSSTLSLPPSSAFNIDFALPIKSESPLNGKRLKEFRSKTENVYFESPVKSSISSKASQQPRPGRAWSDSDLSVVKDANEDFEEKEQKGKTKNASKCRSPSEIKSKTQQKFAVLERNGQVEVSLDKKEDKQKLRNAESLTGKEERVPKNVLLNVANSSDSDESEDQGEITNVNTESYVQEKVEIQSRIDELTKSIEDQLSSIPKYVTSRSIETKGRKQENGPRMY</sequence>
<organism evidence="2 3">
    <name type="scientific">Artemia franciscana</name>
    <name type="common">Brine shrimp</name>
    <name type="synonym">Artemia sanfranciscana</name>
    <dbReference type="NCBI Taxonomy" id="6661"/>
    <lineage>
        <taxon>Eukaryota</taxon>
        <taxon>Metazoa</taxon>
        <taxon>Ecdysozoa</taxon>
        <taxon>Arthropoda</taxon>
        <taxon>Crustacea</taxon>
        <taxon>Branchiopoda</taxon>
        <taxon>Anostraca</taxon>
        <taxon>Artemiidae</taxon>
        <taxon>Artemia</taxon>
    </lineage>
</organism>
<gene>
    <name evidence="2" type="ORF">QYM36_004872</name>
</gene>
<evidence type="ECO:0000256" key="1">
    <source>
        <dbReference type="SAM" id="MobiDB-lite"/>
    </source>
</evidence>
<feature type="region of interest" description="Disordered" evidence="1">
    <location>
        <begin position="420"/>
        <end position="442"/>
    </location>
</feature>
<evidence type="ECO:0000313" key="3">
    <source>
        <dbReference type="Proteomes" id="UP001187531"/>
    </source>
</evidence>
<dbReference type="AlphaFoldDB" id="A0AA88I096"/>
<accession>A0AA88I096</accession>
<proteinExistence type="predicted"/>
<protein>
    <submittedName>
        <fullName evidence="2">Uncharacterized protein</fullName>
    </submittedName>
</protein>
<feature type="compositionally biased region" description="Low complexity" evidence="1">
    <location>
        <begin position="346"/>
        <end position="358"/>
    </location>
</feature>
<reference evidence="2" key="1">
    <citation type="submission" date="2023-07" db="EMBL/GenBank/DDBJ databases">
        <title>Chromosome-level genome assembly of Artemia franciscana.</title>
        <authorList>
            <person name="Jo E."/>
        </authorList>
    </citation>
    <scope>NUCLEOTIDE SEQUENCE</scope>
    <source>
        <tissue evidence="2">Whole body</tissue>
    </source>
</reference>
<evidence type="ECO:0000313" key="2">
    <source>
        <dbReference type="EMBL" id="KAK2719180.1"/>
    </source>
</evidence>
<comment type="caution">
    <text evidence="2">The sequence shown here is derived from an EMBL/GenBank/DDBJ whole genome shotgun (WGS) entry which is preliminary data.</text>
</comment>
<feature type="non-terminal residue" evidence="2">
    <location>
        <position position="1"/>
    </location>
</feature>
<feature type="region of interest" description="Disordered" evidence="1">
    <location>
        <begin position="346"/>
        <end position="407"/>
    </location>
</feature>
<keyword evidence="3" id="KW-1185">Reference proteome</keyword>